<dbReference type="SMART" id="SM00986">
    <property type="entry name" value="UDG"/>
    <property type="match status" value="1"/>
</dbReference>
<dbReference type="NCBIfam" id="TIGR04274">
    <property type="entry name" value="hypoxanDNAglyco"/>
    <property type="match status" value="1"/>
</dbReference>
<dbReference type="AlphaFoldDB" id="A0A2I0QV36"/>
<name>A0A2I0QV36_9BACI</name>
<evidence type="ECO:0000313" key="2">
    <source>
        <dbReference type="EMBL" id="PKR78213.1"/>
    </source>
</evidence>
<organism evidence="2 3">
    <name type="scientific">Halalkalibacillus sediminis</name>
    <dbReference type="NCBI Taxonomy" id="2018042"/>
    <lineage>
        <taxon>Bacteria</taxon>
        <taxon>Bacillati</taxon>
        <taxon>Bacillota</taxon>
        <taxon>Bacilli</taxon>
        <taxon>Bacillales</taxon>
        <taxon>Bacillaceae</taxon>
        <taxon>Halalkalibacillus</taxon>
    </lineage>
</organism>
<evidence type="ECO:0000313" key="3">
    <source>
        <dbReference type="Proteomes" id="UP000243524"/>
    </source>
</evidence>
<comment type="caution">
    <text evidence="2">The sequence shown here is derived from an EMBL/GenBank/DDBJ whole genome shotgun (WGS) entry which is preliminary data.</text>
</comment>
<dbReference type="EMBL" id="PJNH01000001">
    <property type="protein sequence ID" value="PKR78213.1"/>
    <property type="molecule type" value="Genomic_DNA"/>
</dbReference>
<dbReference type="InterPro" id="IPR005122">
    <property type="entry name" value="Uracil-DNA_glycosylase-like"/>
</dbReference>
<reference evidence="2 3" key="1">
    <citation type="submission" date="2017-06" db="EMBL/GenBank/DDBJ databases">
        <title>the draft geome sequence of Illustriluteabacillus marina B3227.</title>
        <authorList>
            <person name="He R.-H."/>
            <person name="Du Z.-J."/>
        </authorList>
    </citation>
    <scope>NUCLEOTIDE SEQUENCE [LARGE SCALE GENOMIC DNA]</scope>
    <source>
        <strain evidence="2 3">B3227</strain>
    </source>
</reference>
<dbReference type="InterPro" id="IPR026353">
    <property type="entry name" value="Hypoxan-DNA_Glyclase"/>
</dbReference>
<keyword evidence="3" id="KW-1185">Reference proteome</keyword>
<dbReference type="CDD" id="cd10032">
    <property type="entry name" value="UDG-F6_HDG"/>
    <property type="match status" value="1"/>
</dbReference>
<sequence length="168" mass="19502">MNEKIYSLDPIIDENAKVLILGSIPGHQSLVKQKYYGNPRNHFWGILFELFDHEFIEDYEKRIQFLHEHGIAVWDTIGACYREGSLDSKIKEAEPNDIEGLLMRYPNIEAIGCNGTKAYQTFKRHFKHLMNEIEVELLPSTSPIPGRYNKTFEGKVEAWGVLLKYLND</sequence>
<evidence type="ECO:0000259" key="1">
    <source>
        <dbReference type="SMART" id="SM00986"/>
    </source>
</evidence>
<dbReference type="SUPFAM" id="SSF52141">
    <property type="entry name" value="Uracil-DNA glycosylase-like"/>
    <property type="match status" value="1"/>
</dbReference>
<dbReference type="Pfam" id="PF03167">
    <property type="entry name" value="UDG"/>
    <property type="match status" value="1"/>
</dbReference>
<accession>A0A2I0QV36</accession>
<proteinExistence type="predicted"/>
<dbReference type="InterPro" id="IPR036895">
    <property type="entry name" value="Uracil-DNA_glycosylase-like_sf"/>
</dbReference>
<gene>
    <name evidence="2" type="ORF">CEY16_00180</name>
</gene>
<dbReference type="Gene3D" id="3.40.470.10">
    <property type="entry name" value="Uracil-DNA glycosylase-like domain"/>
    <property type="match status" value="1"/>
</dbReference>
<feature type="domain" description="Uracil-DNA glycosylase-like" evidence="1">
    <location>
        <begin position="9"/>
        <end position="163"/>
    </location>
</feature>
<dbReference type="OrthoDB" id="9799921at2"/>
<protein>
    <submittedName>
        <fullName evidence="2">DNA-deoxyinosine glycosylase</fullName>
    </submittedName>
</protein>
<dbReference type="Proteomes" id="UP000243524">
    <property type="component" value="Unassembled WGS sequence"/>
</dbReference>
<dbReference type="SMART" id="SM00987">
    <property type="entry name" value="UreE_C"/>
    <property type="match status" value="1"/>
</dbReference>
<dbReference type="RefSeq" id="WP_101329885.1">
    <property type="nucleotide sequence ID" value="NZ_PJNH01000001.1"/>
</dbReference>